<dbReference type="AlphaFoldDB" id="A0A158M181"/>
<dbReference type="GeneID" id="93120266"/>
<dbReference type="GO" id="GO:0005829">
    <property type="term" value="C:cytosol"/>
    <property type="evidence" value="ECO:0007669"/>
    <property type="project" value="TreeGrafter"/>
</dbReference>
<dbReference type="InterPro" id="IPR029033">
    <property type="entry name" value="His_PPase_superfam"/>
</dbReference>
<proteinExistence type="predicted"/>
<dbReference type="Pfam" id="PF00300">
    <property type="entry name" value="His_Phos_1"/>
    <property type="match status" value="1"/>
</dbReference>
<dbReference type="SUPFAM" id="SSF53254">
    <property type="entry name" value="Phosphoglycerate mutase-like"/>
    <property type="match status" value="1"/>
</dbReference>
<accession>A0A158M181</accession>
<dbReference type="PANTHER" id="PTHR48100:SF44">
    <property type="entry name" value="PHOSPHATASE C1620.13-RELATED"/>
    <property type="match status" value="1"/>
</dbReference>
<gene>
    <name evidence="3" type="ORF">L497_0910</name>
</gene>
<dbReference type="STRING" id="35814.BBB42_07810"/>
<feature type="binding site" evidence="2">
    <location>
        <begin position="8"/>
        <end position="15"/>
    </location>
    <ligand>
        <name>substrate</name>
    </ligand>
</feature>
<evidence type="ECO:0000313" key="4">
    <source>
        <dbReference type="Proteomes" id="UP000026682"/>
    </source>
</evidence>
<dbReference type="Proteomes" id="UP000026682">
    <property type="component" value="Unassembled WGS sequence"/>
</dbReference>
<feature type="active site" description="Proton donor/acceptor" evidence="1">
    <location>
        <position position="84"/>
    </location>
</feature>
<organism evidence="3 4">
    <name type="scientific">Bordetella holmesii CDC-H585-BH</name>
    <dbReference type="NCBI Taxonomy" id="1331206"/>
    <lineage>
        <taxon>Bacteria</taxon>
        <taxon>Pseudomonadati</taxon>
        <taxon>Pseudomonadota</taxon>
        <taxon>Betaproteobacteria</taxon>
        <taxon>Burkholderiales</taxon>
        <taxon>Alcaligenaceae</taxon>
        <taxon>Bordetella</taxon>
    </lineage>
</organism>
<dbReference type="PATRIC" id="fig|1331206.3.peg.3304"/>
<sequence>MTEIWFIRHSETDWNRQRRLQGWQDTPLNDAGQAQARALAERLGSEPLPFDALYSSDLQRTLATATPVSQALGLRVRPEPGIRERGFGVLEGLDLDRIDELAPAAAAAWKSRDPERVVDGGETLGQFNARIVAAVEDLAQRHDGQRLLAFTHGAVLDIIWRQASGVSLNAPRQATLFNVSINRVSVQGRQWRILDWGDVKHIADEVGNDVQP</sequence>
<reference evidence="3 4" key="1">
    <citation type="submission" date="2014-03" db="EMBL/GenBank/DDBJ databases">
        <title>Genome sequence of Bordetella holmseii.</title>
        <authorList>
            <person name="Harvill E."/>
            <person name="Goodfield L.L."/>
            <person name="Ivanov Y."/>
            <person name="Meyer J.A."/>
            <person name="Newth C."/>
            <person name="Cassiday P."/>
            <person name="Tondella M.L."/>
            <person name="Liao P."/>
            <person name="Zimmerman J."/>
            <person name="Meert K."/>
            <person name="Wessel D."/>
            <person name="Berger J."/>
            <person name="Dean J.M."/>
            <person name="Holubkov R."/>
            <person name="Burr J."/>
            <person name="Liu T."/>
            <person name="Brinkac L.M."/>
            <person name="Sanka R."/>
            <person name="Kim M."/>
            <person name="Losada L."/>
        </authorList>
    </citation>
    <scope>NUCLEOTIDE SEQUENCE [LARGE SCALE GENOMIC DNA]</scope>
    <source>
        <strain evidence="3 4">CDC-H585-BH</strain>
    </source>
</reference>
<dbReference type="RefSeq" id="WP_005013516.1">
    <property type="nucleotide sequence ID" value="NZ_JFZZ01000137.1"/>
</dbReference>
<dbReference type="InterPro" id="IPR050275">
    <property type="entry name" value="PGM_Phosphatase"/>
</dbReference>
<dbReference type="InterPro" id="IPR013078">
    <property type="entry name" value="His_Pase_superF_clade-1"/>
</dbReference>
<feature type="binding site" evidence="2">
    <location>
        <position position="60"/>
    </location>
    <ligand>
        <name>substrate</name>
    </ligand>
</feature>
<evidence type="ECO:0000256" key="2">
    <source>
        <dbReference type="PIRSR" id="PIRSR613078-2"/>
    </source>
</evidence>
<evidence type="ECO:0000256" key="1">
    <source>
        <dbReference type="PIRSR" id="PIRSR613078-1"/>
    </source>
</evidence>
<name>A0A158M181_9BORD</name>
<dbReference type="PANTHER" id="PTHR48100">
    <property type="entry name" value="BROAD-SPECIFICITY PHOSPHATASE YOR283W-RELATED"/>
    <property type="match status" value="1"/>
</dbReference>
<dbReference type="Gene3D" id="3.40.50.1240">
    <property type="entry name" value="Phosphoglycerate mutase-like"/>
    <property type="match status" value="1"/>
</dbReference>
<dbReference type="CDD" id="cd07067">
    <property type="entry name" value="HP_PGM_like"/>
    <property type="match status" value="1"/>
</dbReference>
<feature type="active site" description="Tele-phosphohistidine intermediate" evidence="1">
    <location>
        <position position="9"/>
    </location>
</feature>
<protein>
    <submittedName>
        <fullName evidence="3">Histidine phosphatase superfamily (Branch 1)</fullName>
    </submittedName>
</protein>
<dbReference type="GO" id="GO:0016791">
    <property type="term" value="F:phosphatase activity"/>
    <property type="evidence" value="ECO:0007669"/>
    <property type="project" value="TreeGrafter"/>
</dbReference>
<comment type="caution">
    <text evidence="3">The sequence shown here is derived from an EMBL/GenBank/DDBJ whole genome shotgun (WGS) entry which is preliminary data.</text>
</comment>
<dbReference type="EMBL" id="JFZZ01000137">
    <property type="protein sequence ID" value="KAK87325.1"/>
    <property type="molecule type" value="Genomic_DNA"/>
</dbReference>
<evidence type="ECO:0000313" key="3">
    <source>
        <dbReference type="EMBL" id="KAK87325.1"/>
    </source>
</evidence>
<dbReference type="SMART" id="SM00855">
    <property type="entry name" value="PGAM"/>
    <property type="match status" value="1"/>
</dbReference>